<dbReference type="PANTHER" id="PTHR34216:SF3">
    <property type="entry name" value="POLY-BETA-1,6-N-ACETYL-D-GLUCOSAMINE N-DEACETYLASE"/>
    <property type="match status" value="1"/>
</dbReference>
<dbReference type="EMBL" id="CP043435">
    <property type="protein sequence ID" value="QEL45773.1"/>
    <property type="molecule type" value="Genomic_DNA"/>
</dbReference>
<evidence type="ECO:0000259" key="3">
    <source>
        <dbReference type="PROSITE" id="PS51677"/>
    </source>
</evidence>
<name>A0AAE6J0J1_CAMFE</name>
<dbReference type="Gene3D" id="3.20.20.370">
    <property type="entry name" value="Glycoside hydrolase/deacetylase"/>
    <property type="match status" value="1"/>
</dbReference>
<dbReference type="Proteomes" id="UP000322035">
    <property type="component" value="Chromosome"/>
</dbReference>
<dbReference type="GO" id="GO:0016810">
    <property type="term" value="F:hydrolase activity, acting on carbon-nitrogen (but not peptide) bonds"/>
    <property type="evidence" value="ECO:0007669"/>
    <property type="project" value="InterPro"/>
</dbReference>
<keyword evidence="2" id="KW-0732">Signal</keyword>
<comment type="subcellular location">
    <subcellularLocation>
        <location evidence="1">Secreted</location>
    </subcellularLocation>
</comment>
<dbReference type="AlphaFoldDB" id="A0AAE6J0J1"/>
<evidence type="ECO:0000256" key="1">
    <source>
        <dbReference type="ARBA" id="ARBA00004613"/>
    </source>
</evidence>
<accession>A0AAE6J0J1</accession>
<dbReference type="CDD" id="cd10973">
    <property type="entry name" value="CE4_DAC_u4_5s"/>
    <property type="match status" value="1"/>
</dbReference>
<sequence>MRLLLSFFLFTTWMFADAHILIYHRFGDDRYPSTNISLQNLREQFKYFNENGYEIVPLKKLIQKVKNSEYIPDNWLVLTIDDGYKSFYKNGFPIFKEFGYPFTLFVYVEASQKKYGDYMSFDDIKDVQNWGAEIGYHSYSHKYMTYLNESEIKDDFEKGIQIFEHNLGYKPQYFSYPYGEYNQTITNMAKEYGLEASFNQNSGAVSASSSIGDLDRIPSMDGTNLKAMLSSRYLKADFIQPLTYPSNSILDNVIAKIDSNSTSAQLYISGLGSMRVDVSDGIIDVNISKKLTKRRVRVIINDGHKTTTQMIIKDKNVR</sequence>
<dbReference type="GO" id="GO:0005975">
    <property type="term" value="P:carbohydrate metabolic process"/>
    <property type="evidence" value="ECO:0007669"/>
    <property type="project" value="InterPro"/>
</dbReference>
<dbReference type="Pfam" id="PF01522">
    <property type="entry name" value="Polysacc_deac_1"/>
    <property type="match status" value="1"/>
</dbReference>
<dbReference type="InterPro" id="IPR011330">
    <property type="entry name" value="Glyco_hydro/deAcase_b/a-brl"/>
</dbReference>
<dbReference type="InterPro" id="IPR051398">
    <property type="entry name" value="Polysacch_Deacetylase"/>
</dbReference>
<evidence type="ECO:0000313" key="4">
    <source>
        <dbReference type="EMBL" id="QEL45773.1"/>
    </source>
</evidence>
<dbReference type="PANTHER" id="PTHR34216">
    <property type="match status" value="1"/>
</dbReference>
<feature type="domain" description="NodB homology" evidence="3">
    <location>
        <begin position="74"/>
        <end position="318"/>
    </location>
</feature>
<dbReference type="PROSITE" id="PS51677">
    <property type="entry name" value="NODB"/>
    <property type="match status" value="1"/>
</dbReference>
<proteinExistence type="predicted"/>
<dbReference type="InterPro" id="IPR002509">
    <property type="entry name" value="NODB_dom"/>
</dbReference>
<evidence type="ECO:0000256" key="2">
    <source>
        <dbReference type="ARBA" id="ARBA00022729"/>
    </source>
</evidence>
<protein>
    <submittedName>
        <fullName evidence="4">Polysaccharide deacetylase</fullName>
    </submittedName>
</protein>
<dbReference type="GO" id="GO:0005576">
    <property type="term" value="C:extracellular region"/>
    <property type="evidence" value="ECO:0007669"/>
    <property type="project" value="UniProtKB-SubCell"/>
</dbReference>
<evidence type="ECO:0000313" key="5">
    <source>
        <dbReference type="Proteomes" id="UP000322035"/>
    </source>
</evidence>
<gene>
    <name evidence="4" type="ORF">CFVT_1876</name>
</gene>
<organism evidence="4 5">
    <name type="scientific">Campylobacter fetus subsp. venerealis NCTC 10354</name>
    <dbReference type="NCBI Taxonomy" id="983328"/>
    <lineage>
        <taxon>Bacteria</taxon>
        <taxon>Pseudomonadati</taxon>
        <taxon>Campylobacterota</taxon>
        <taxon>Epsilonproteobacteria</taxon>
        <taxon>Campylobacterales</taxon>
        <taxon>Campylobacteraceae</taxon>
        <taxon>Campylobacter</taxon>
        <taxon>Campylobacter fetus subsp. venerealis bv. venerealis</taxon>
    </lineage>
</organism>
<dbReference type="SUPFAM" id="SSF88713">
    <property type="entry name" value="Glycoside hydrolase/deacetylase"/>
    <property type="match status" value="1"/>
</dbReference>
<reference evidence="4 5" key="1">
    <citation type="submission" date="2019-08" db="EMBL/GenBank/DDBJ databases">
        <title>Complete genomes of the Campylobacter fetus subsp. venerealis, Campylobacter lari subsp. concheus, Campylobacter sputorum bv. sputorum and Campylobacter volucris type strains.</title>
        <authorList>
            <person name="Miller W.G."/>
            <person name="Yee E."/>
        </authorList>
    </citation>
    <scope>NUCLEOTIDE SEQUENCE [LARGE SCALE GENOMIC DNA]</scope>
    <source>
        <strain evidence="4 5">NCTC 10354</strain>
    </source>
</reference>